<dbReference type="GeneID" id="93288987"/>
<feature type="compositionally biased region" description="Basic and acidic residues" evidence="2">
    <location>
        <begin position="1863"/>
        <end position="1874"/>
    </location>
</feature>
<feature type="compositionally biased region" description="Polar residues" evidence="2">
    <location>
        <begin position="1381"/>
        <end position="1393"/>
    </location>
</feature>
<feature type="region of interest" description="Disordered" evidence="2">
    <location>
        <begin position="1562"/>
        <end position="1883"/>
    </location>
</feature>
<keyword evidence="6" id="KW-1185">Reference proteome</keyword>
<feature type="compositionally biased region" description="Polar residues" evidence="2">
    <location>
        <begin position="2003"/>
        <end position="2030"/>
    </location>
</feature>
<keyword evidence="3" id="KW-1133">Transmembrane helix</keyword>
<evidence type="ECO:0000313" key="6">
    <source>
        <dbReference type="Proteomes" id="UP000006004"/>
    </source>
</evidence>
<feature type="region of interest" description="Disordered" evidence="2">
    <location>
        <begin position="510"/>
        <end position="529"/>
    </location>
</feature>
<accession>C5NVW6</accession>
<feature type="coiled-coil region" evidence="1">
    <location>
        <begin position="1915"/>
        <end position="1962"/>
    </location>
</feature>
<feature type="signal peptide" evidence="4">
    <location>
        <begin position="1"/>
        <end position="26"/>
    </location>
</feature>
<evidence type="ECO:0000256" key="4">
    <source>
        <dbReference type="SAM" id="SignalP"/>
    </source>
</evidence>
<feature type="transmembrane region" description="Helical" evidence="3">
    <location>
        <begin position="2054"/>
        <end position="2072"/>
    </location>
</feature>
<dbReference type="eggNOG" id="ENOG5033AD1">
    <property type="taxonomic scope" value="Bacteria"/>
</dbReference>
<dbReference type="Proteomes" id="UP000006004">
    <property type="component" value="Unassembled WGS sequence"/>
</dbReference>
<feature type="region of interest" description="Disordered" evidence="2">
    <location>
        <begin position="1370"/>
        <end position="1492"/>
    </location>
</feature>
<dbReference type="NCBIfam" id="NF043031">
    <property type="entry name" value="SIALI-17"/>
    <property type="match status" value="14"/>
</dbReference>
<keyword evidence="1" id="KW-0175">Coiled coil</keyword>
<dbReference type="RefSeq" id="WP_003144193.1">
    <property type="nucleotide sequence ID" value="NZ_ACDZ02000008.1"/>
</dbReference>
<dbReference type="Gene3D" id="1.20.120.1850">
    <property type="entry name" value="Ebh helix bundles repeating unit (S and A modules)"/>
    <property type="match status" value="1"/>
</dbReference>
<evidence type="ECO:0000256" key="3">
    <source>
        <dbReference type="SAM" id="Phobius"/>
    </source>
</evidence>
<protein>
    <submittedName>
        <fullName evidence="5">LPXTG-motif cell wall anchor domain protein</fullName>
    </submittedName>
</protein>
<feature type="compositionally biased region" description="Low complexity" evidence="2">
    <location>
        <begin position="993"/>
        <end position="1017"/>
    </location>
</feature>
<evidence type="ECO:0000313" key="5">
    <source>
        <dbReference type="EMBL" id="EER68621.1"/>
    </source>
</evidence>
<dbReference type="EMBL" id="ACDZ02000008">
    <property type="protein sequence ID" value="EER68621.1"/>
    <property type="molecule type" value="Genomic_DNA"/>
</dbReference>
<feature type="region of interest" description="Disordered" evidence="2">
    <location>
        <begin position="1970"/>
        <end position="2053"/>
    </location>
</feature>
<comment type="caution">
    <text evidence="5">The sequence shown here is derived from an EMBL/GenBank/DDBJ whole genome shotgun (WGS) entry which is preliminary data.</text>
</comment>
<feature type="region of interest" description="Disordered" evidence="2">
    <location>
        <begin position="993"/>
        <end position="1018"/>
    </location>
</feature>
<feature type="compositionally biased region" description="Basic and acidic residues" evidence="2">
    <location>
        <begin position="1562"/>
        <end position="1591"/>
    </location>
</feature>
<name>C5NVW6_9BACL</name>
<feature type="compositionally biased region" description="Basic and acidic residues" evidence="2">
    <location>
        <begin position="2032"/>
        <end position="2046"/>
    </location>
</feature>
<keyword evidence="3" id="KW-0812">Transmembrane</keyword>
<organism evidence="5 6">
    <name type="scientific">Gemella haemolysans ATCC 10379</name>
    <dbReference type="NCBI Taxonomy" id="546270"/>
    <lineage>
        <taxon>Bacteria</taxon>
        <taxon>Bacillati</taxon>
        <taxon>Bacillota</taxon>
        <taxon>Bacilli</taxon>
        <taxon>Bacillales</taxon>
        <taxon>Gemellaceae</taxon>
        <taxon>Gemella</taxon>
    </lineage>
</organism>
<gene>
    <name evidence="5" type="ORF">GEMHA0001_0777</name>
</gene>
<reference evidence="5" key="1">
    <citation type="submission" date="2009-01" db="EMBL/GenBank/DDBJ databases">
        <authorList>
            <person name="Fulton L."/>
            <person name="Clifton S."/>
            <person name="Chinwalla A.T."/>
            <person name="Mitreva M."/>
            <person name="Sodergren E."/>
            <person name="Weinstock G."/>
            <person name="Clifton S."/>
            <person name="Dooling D.J."/>
            <person name="Fulton B."/>
            <person name="Minx P."/>
            <person name="Pepin K.H."/>
            <person name="Johnson M."/>
            <person name="Bhonagiri V."/>
            <person name="Nash W.E."/>
            <person name="Mardis E.R."/>
            <person name="Wilson R.K."/>
        </authorList>
    </citation>
    <scope>NUCLEOTIDE SEQUENCE [LARGE SCALE GENOMIC DNA]</scope>
    <source>
        <strain evidence="5">ATCC 10379</strain>
    </source>
</reference>
<keyword evidence="3" id="KW-0472">Membrane</keyword>
<proteinExistence type="predicted"/>
<sequence>MKTNKLLKSSMSVALALTISSITAQAWPTNSNIAKADFGDTAATQQTKAELNEIINKIFNDQSITNRYLGTTFFHKTSNFPYYHVTFENHQVPDDVIDTTPWYNMWSEAAAAKAKLDANSYTEKTAQNAINTLKYYIQLYNFDVNHDLKDDGFYTTTDFKTPTMVTVSSDGQQDFYKKVVDNKEEIKNLFKESLAGIYKQGQDIEINLVANPDKVSKITSFVVNKVSGLDTNVKLGPSAEDQHIVAFSVPGELKAEQLVVSNMTYIDKNGAKQQTGPFALDINYSAAKKSNEAIPKYREKLNEKIQNWIDRGNKVNEWLLTKENTSDTAADFSQRAKISEAVTKLQELKRSDSANYDKLYEISTPIHEMEDIATLREVLDIKVAKLLEYFDLYNEKTYTKESIENYRNYIKSVPSLKNTRNIKELVQLIKDFDNANFTYLRYNTTELKRIINIADRKIRSEYEPVSLEKFDQALNHAKDWINQTSSYNPQINETSDLVKQLTEAINNLTTKDGKKGEPVPAAPVENTTKPAEPYNVTAKFVERGSDKPIKTRYSRDLTELIKNVEVHELGNGKNEVILTLEPKIMGGAIDFALADTFKYNSLGNTDADAVVLETKNIGGRDYPTKLKLTVDATKKNIEIALLGNFNFKDSFSLGKNGIDNFTKPTDLYIDYSTKLETKKESPLKASLRDKINYYTSNSVQDNYKDLKPVFKTSFNQLITKAQQLLNNDSLTKDEVDNIINKLLDETTKLDSLANLYKSLQNSKNQYENDWKNNSHFTSESKALIKEKLDAVESKINSLDPVDIEGKKETYSNEFDKEGTVTVYKKLDELTGEVQHLGDYLRINTDELSGEIKKAEEAYNNSNKITQSKLKLKQLIDEAKAYVANAKLTPESNDTDDQINTDLTDYYKEQFKFAIEDLNDSQNSGAEQVSAKEQLKNKIAEVELIKQGKKDPAAFVTLTNELSKTKELLNNDSSTEEALLAELNKLNNAVNAFNNSADSTQNKPSNSSESPSTDSNNKVQLDGSLLKQDLTSPSMANGIIKNMYLVTENGKNYLELDLIPMNNGTTNVAVMSKLTYFDGNTEKDVQVLKEDTADVTYNNVTNSYKYPSKIRIPIEGKPSTIKLNTFASSTLFGTDKHENIAVLSVKYPKENAVITADKKQLNALFEATTSKYYDSWNNVFKNANVSQDMAVIKNFGNKINAAQNVLKNNIASTEEISTAFTELSDLKNQYDLLIQLRTSNAEAVANFNSDKDSKNYSEESINAVDNYLQGKIDKLEDLVHNNPKSNEILKLFNDVQRYYNLLRYDTSKLDTAIKSAQDKLAASNYSDESKNNLTTAITKATEFINKAKETRNLEDTRSSLLKEIEDAVNKLKETPAPEVNKPSDNTQTSNNETNKPNDKVDTPNNSEVNKPNDKVDTPNNSEVNKPNDKVDTPNNSEVNKPNDKVDTPNNSEVNKPNDKVDTPNNSEVNKPNDKVDTPNNNEANKPAESTDEVAKKLATERANLLLPLETAKILVNDDKDKEGINKEAHAKLKEATEKAQKVYNEEKSIDKILEEKSNIDKALEEYTKHKNDKETVPGNNKPEDKPTPDNKPDNNSSNNVPEFNRPVASNGQDAPVNEVPEFNGPVASNGQDAPVNKVPEFNGPIASNDQDAPVNKVPEFNGSVASNGQDAPVNKVPEFNGPVASNGQDAPVNKVPEFNGPAASNGQDAPVNKVPEFNGPAASNGQDAPVNNVPEFNGPIASNGQDASVNKVPEFNGPVASNGQDAPVNKVPEFDGPAASNGQDAPVNEVPEFNGPAASNGQDAPVNEVPEFNGPAASNGQDAPVNEVPEFNGPAASNGQDAPVNNVPEFTGGVNDTTPPTVPDKPEGETPKPTKPETSNGDSLVQLEVPEFKGGVNAVEAAVNEIPTFGVKQPEIKKILDELVNIKNQIKDGEENGAEDYYINGLKDRLVDLEKAFDLLTQNLSAVNDVPEYTGPVTPEPQPHLEGTAPGSGQGGTAGEIVDPNQNLGSVGGASATQNVDFGQTPAVTQLSEKTKEAEPAKAKSKELASTGMNSSSTAALGLSLICLVGLVVRRKLFK</sequence>
<reference evidence="5" key="2">
    <citation type="submission" date="2009-06" db="EMBL/GenBank/DDBJ databases">
        <authorList>
            <person name="Sebastian Y."/>
            <person name="Madupu R."/>
            <person name="Durkin A.S."/>
            <person name="Torralba M."/>
            <person name="Methe B."/>
            <person name="Sutton G.G."/>
            <person name="Strausberg R.L."/>
            <person name="Nelson K.E."/>
        </authorList>
    </citation>
    <scope>NUCLEOTIDE SEQUENCE [LARGE SCALE GENOMIC DNA]</scope>
    <source>
        <strain evidence="5">ATCC 10379</strain>
    </source>
</reference>
<feature type="chain" id="PRO_5005668560" evidence="4">
    <location>
        <begin position="27"/>
        <end position="2078"/>
    </location>
</feature>
<keyword evidence="4" id="KW-0732">Signal</keyword>
<dbReference type="InterPro" id="IPR049964">
    <property type="entry name" value="NanA_rpt"/>
</dbReference>
<evidence type="ECO:0000256" key="2">
    <source>
        <dbReference type="SAM" id="MobiDB-lite"/>
    </source>
</evidence>
<evidence type="ECO:0000256" key="1">
    <source>
        <dbReference type="SAM" id="Coils"/>
    </source>
</evidence>